<name>A0A261TYG3_9BORD</name>
<feature type="compositionally biased region" description="Low complexity" evidence="1">
    <location>
        <begin position="74"/>
        <end position="97"/>
    </location>
</feature>
<evidence type="ECO:0000256" key="1">
    <source>
        <dbReference type="SAM" id="MobiDB-lite"/>
    </source>
</evidence>
<dbReference type="AlphaFoldDB" id="A0A261TYG3"/>
<keyword evidence="3" id="KW-1185">Reference proteome</keyword>
<dbReference type="Proteomes" id="UP000216885">
    <property type="component" value="Unassembled WGS sequence"/>
</dbReference>
<feature type="region of interest" description="Disordered" evidence="1">
    <location>
        <begin position="135"/>
        <end position="176"/>
    </location>
</feature>
<comment type="caution">
    <text evidence="2">The sequence shown here is derived from an EMBL/GenBank/DDBJ whole genome shotgun (WGS) entry which is preliminary data.</text>
</comment>
<accession>A0A261TYG3</accession>
<dbReference type="Pfam" id="PF06676">
    <property type="entry name" value="DUF1178"/>
    <property type="match status" value="1"/>
</dbReference>
<reference evidence="2 3" key="1">
    <citation type="submission" date="2017-05" db="EMBL/GenBank/DDBJ databases">
        <title>Complete and WGS of Bordetella genogroups.</title>
        <authorList>
            <person name="Spilker T."/>
            <person name="LiPuma J."/>
        </authorList>
    </citation>
    <scope>NUCLEOTIDE SEQUENCE [LARGE SCALE GENOMIC DNA]</scope>
    <source>
        <strain evidence="2 3">AU9919</strain>
    </source>
</reference>
<feature type="region of interest" description="Disordered" evidence="1">
    <location>
        <begin position="62"/>
        <end position="97"/>
    </location>
</feature>
<dbReference type="RefSeq" id="WP_094838587.1">
    <property type="nucleotide sequence ID" value="NZ_NEVQ01000017.1"/>
</dbReference>
<organism evidence="2 3">
    <name type="scientific">Bordetella genomosp. 4</name>
    <dbReference type="NCBI Taxonomy" id="463044"/>
    <lineage>
        <taxon>Bacteria</taxon>
        <taxon>Pseudomonadati</taxon>
        <taxon>Pseudomonadota</taxon>
        <taxon>Betaproteobacteria</taxon>
        <taxon>Burkholderiales</taxon>
        <taxon>Alcaligenaceae</taxon>
        <taxon>Bordetella</taxon>
    </lineage>
</organism>
<dbReference type="InterPro" id="IPR009562">
    <property type="entry name" value="DUF1178"/>
</dbReference>
<evidence type="ECO:0000313" key="3">
    <source>
        <dbReference type="Proteomes" id="UP000216885"/>
    </source>
</evidence>
<dbReference type="EMBL" id="NEVQ01000017">
    <property type="protein sequence ID" value="OZI54435.1"/>
    <property type="molecule type" value="Genomic_DNA"/>
</dbReference>
<feature type="compositionally biased region" description="Basic and acidic residues" evidence="1">
    <location>
        <begin position="135"/>
        <end position="157"/>
    </location>
</feature>
<sequence>MALKVFDLQCDQGHLFEGWFSSHEDYDTQQARGLLTCPMCGSATITKRLSAPRLNVSHLRAPEAPATDSAKAEPSATAPSGGALAPAGAETSPVASDDAAAMARLQAAVLREIRKVIRHTENVGPRFAEEARRIHAGDAEDRPIRGTATPDEHRALSEEGIDIMPLPDFLDDDRLQ</sequence>
<dbReference type="PIRSF" id="PIRSF032131">
    <property type="entry name" value="UCP032131"/>
    <property type="match status" value="1"/>
</dbReference>
<protein>
    <submittedName>
        <fullName evidence="2">Uncharacterized protein</fullName>
    </submittedName>
</protein>
<proteinExistence type="predicted"/>
<evidence type="ECO:0000313" key="2">
    <source>
        <dbReference type="EMBL" id="OZI54435.1"/>
    </source>
</evidence>
<gene>
    <name evidence="2" type="ORF">CAL20_18350</name>
</gene>